<dbReference type="Gene3D" id="3.10.310.20">
    <property type="entry name" value="DHHA2 domain"/>
    <property type="match status" value="1"/>
</dbReference>
<dbReference type="FunFam" id="3.90.1640.10:FF:000001">
    <property type="entry name" value="Probable manganese-dependent inorganic pyrophosphatase"/>
    <property type="match status" value="1"/>
</dbReference>
<dbReference type="InterPro" id="IPR004097">
    <property type="entry name" value="DHHA2"/>
</dbReference>
<comment type="catalytic activity">
    <reaction evidence="7">
        <text>diphosphate + H2O = 2 phosphate + H(+)</text>
        <dbReference type="Rhea" id="RHEA:24576"/>
        <dbReference type="ChEBI" id="CHEBI:15377"/>
        <dbReference type="ChEBI" id="CHEBI:15378"/>
        <dbReference type="ChEBI" id="CHEBI:33019"/>
        <dbReference type="ChEBI" id="CHEBI:43474"/>
        <dbReference type="EC" id="3.6.1.1"/>
    </reaction>
</comment>
<gene>
    <name evidence="10" type="ORF">Krac_7671</name>
</gene>
<dbReference type="SUPFAM" id="SSF64182">
    <property type="entry name" value="DHH phosphoesterases"/>
    <property type="match status" value="1"/>
</dbReference>
<dbReference type="InParanoid" id="D6TKS7"/>
<evidence type="ECO:0000256" key="1">
    <source>
        <dbReference type="ARBA" id="ARBA00001936"/>
    </source>
</evidence>
<dbReference type="InterPro" id="IPR000644">
    <property type="entry name" value="CBS_dom"/>
</dbReference>
<dbReference type="InterPro" id="IPR001667">
    <property type="entry name" value="DDH_dom"/>
</dbReference>
<evidence type="ECO:0000256" key="8">
    <source>
        <dbReference type="PROSITE-ProRule" id="PRU00703"/>
    </source>
</evidence>
<dbReference type="AlphaFoldDB" id="D6TKS7"/>
<dbReference type="NCBIfam" id="NF011443">
    <property type="entry name" value="PRK14869.1-5"/>
    <property type="match status" value="1"/>
</dbReference>
<keyword evidence="8" id="KW-0129">CBS domain</keyword>
<dbReference type="EC" id="3.6.1.1" evidence="2"/>
<dbReference type="InterPro" id="IPR046342">
    <property type="entry name" value="CBS_dom_sf"/>
</dbReference>
<evidence type="ECO:0000259" key="9">
    <source>
        <dbReference type="PROSITE" id="PS51371"/>
    </source>
</evidence>
<dbReference type="InterPro" id="IPR028979">
    <property type="entry name" value="Ser_kin/Pase_Hpr-like_N_sf"/>
</dbReference>
<sequence>MAQQPIYVIGHKNSDMDSVASAYAYARLLQLQGQENVIPARHGQLKPEIRYALERFQVTPPQALEHIYLQVQDFMCQDVLKAHINQSLLEAGQMMQEHNRQTMPVVDDENKVYGIITNKDFAKLFFHDLDPQTVNRIPLKRDNLIKVLKGRVLVEGRRELGNRVLVGAMQAESMADYVEPGCLVVIGNREDAQLTAIQRGAAALVITGDLNVSEQVLSAAREQGVMVLSTSYHTFTAVRLINLSICVEDLMEREFASCHPDDLMSDVQAKLQRERSLTVVDNEGKLVGFITRSDILKARPKRIFLVDHNEPSQSIDGAEEAELLGIIDHHRIANVHTNKPIFFRSEPVGCTGTLIYSLYREADIEIPRDVAGLMLAGLLYDTLILRSPTCTPRDIEVAHKLATIAQVDLQEFGQAAFEAGASELNDRSSEELLTSDFKEFTVQDVTFAVGTVETASPAVVEKRTTELLKTMKLLSQKHNYTSFLFMIVDIINMNCRLLIHGYEDATADAFNVPLEAGGHSIMVEGMVSRKKQMVPQLSRIQHLIENHAGVH</sequence>
<evidence type="ECO:0000256" key="3">
    <source>
        <dbReference type="ARBA" id="ARBA00022723"/>
    </source>
</evidence>
<keyword evidence="5" id="KW-0464">Manganese</keyword>
<protein>
    <recommendedName>
        <fullName evidence="2">inorganic diphosphatase</fullName>
        <ecNumber evidence="2">3.6.1.1</ecNumber>
    </recommendedName>
    <alternativeName>
        <fullName evidence="6">Pyrophosphate phospho-hydrolase</fullName>
    </alternativeName>
</protein>
<accession>D6TKS7</accession>
<dbReference type="NCBIfam" id="NF011442">
    <property type="entry name" value="PRK14869.1-4"/>
    <property type="match status" value="1"/>
</dbReference>
<dbReference type="Pfam" id="PF00571">
    <property type="entry name" value="CBS"/>
    <property type="match status" value="2"/>
</dbReference>
<dbReference type="EMBL" id="ADVG01000002">
    <property type="protein sequence ID" value="EFH86377.1"/>
    <property type="molecule type" value="Genomic_DNA"/>
</dbReference>
<dbReference type="CDD" id="cd02205">
    <property type="entry name" value="CBS_pair_SF"/>
    <property type="match status" value="1"/>
</dbReference>
<dbReference type="Proteomes" id="UP000004508">
    <property type="component" value="Unassembled WGS sequence"/>
</dbReference>
<proteinExistence type="predicted"/>
<dbReference type="InterPro" id="IPR038222">
    <property type="entry name" value="DHHA2_dom_sf"/>
</dbReference>
<evidence type="ECO:0000256" key="5">
    <source>
        <dbReference type="ARBA" id="ARBA00023211"/>
    </source>
</evidence>
<dbReference type="PANTHER" id="PTHR12112:SF22">
    <property type="entry name" value="MANGANESE-DEPENDENT INORGANIC PYROPHOSPHATASE-RELATED"/>
    <property type="match status" value="1"/>
</dbReference>
<dbReference type="PANTHER" id="PTHR12112">
    <property type="entry name" value="BNIP - RELATED"/>
    <property type="match status" value="1"/>
</dbReference>
<dbReference type="SUPFAM" id="SSF75138">
    <property type="entry name" value="HprK N-terminal domain-like"/>
    <property type="match status" value="1"/>
</dbReference>
<evidence type="ECO:0000256" key="6">
    <source>
        <dbReference type="ARBA" id="ARBA00032535"/>
    </source>
</evidence>
<feature type="domain" description="CBS" evidence="9">
    <location>
        <begin position="75"/>
        <end position="131"/>
    </location>
</feature>
<dbReference type="Pfam" id="PF01368">
    <property type="entry name" value="DHH"/>
    <property type="match status" value="1"/>
</dbReference>
<dbReference type="GO" id="GO:0004427">
    <property type="term" value="F:inorganic diphosphate phosphatase activity"/>
    <property type="evidence" value="ECO:0007669"/>
    <property type="project" value="UniProtKB-EC"/>
</dbReference>
<name>D6TKS7_KTERA</name>
<dbReference type="eggNOG" id="COG1227">
    <property type="taxonomic scope" value="Bacteria"/>
</dbReference>
<evidence type="ECO:0000256" key="7">
    <source>
        <dbReference type="ARBA" id="ARBA00047820"/>
    </source>
</evidence>
<feature type="domain" description="CBS" evidence="9">
    <location>
        <begin position="251"/>
        <end position="305"/>
    </location>
</feature>
<dbReference type="InterPro" id="IPR038763">
    <property type="entry name" value="DHH_sf"/>
</dbReference>
<dbReference type="InterPro" id="IPR010766">
    <property type="entry name" value="DRTGG"/>
</dbReference>
<dbReference type="Gene3D" id="3.40.1390.20">
    <property type="entry name" value="HprK N-terminal domain-like"/>
    <property type="match status" value="1"/>
</dbReference>
<comment type="caution">
    <text evidence="10">The sequence shown here is derived from an EMBL/GenBank/DDBJ whole genome shotgun (WGS) entry which is preliminary data.</text>
</comment>
<organism evidence="10 11">
    <name type="scientific">Ktedonobacter racemifer DSM 44963</name>
    <dbReference type="NCBI Taxonomy" id="485913"/>
    <lineage>
        <taxon>Bacteria</taxon>
        <taxon>Bacillati</taxon>
        <taxon>Chloroflexota</taxon>
        <taxon>Ktedonobacteria</taxon>
        <taxon>Ktedonobacterales</taxon>
        <taxon>Ktedonobacteraceae</taxon>
        <taxon>Ktedonobacter</taxon>
    </lineage>
</organism>
<evidence type="ECO:0000256" key="2">
    <source>
        <dbReference type="ARBA" id="ARBA00012146"/>
    </source>
</evidence>
<dbReference type="Gene3D" id="3.90.1640.10">
    <property type="entry name" value="inorganic pyrophosphatase (n-terminal core)"/>
    <property type="match status" value="2"/>
</dbReference>
<dbReference type="STRING" id="485913.Krac_7671"/>
<keyword evidence="11" id="KW-1185">Reference proteome</keyword>
<dbReference type="PROSITE" id="PS51371">
    <property type="entry name" value="CBS"/>
    <property type="match status" value="2"/>
</dbReference>
<reference evidence="10 11" key="1">
    <citation type="journal article" date="2011" name="Stand. Genomic Sci.">
        <title>Non-contiguous finished genome sequence and contextual data of the filamentous soil bacterium Ktedonobacter racemifer type strain (SOSP1-21).</title>
        <authorList>
            <person name="Chang Y.J."/>
            <person name="Land M."/>
            <person name="Hauser L."/>
            <person name="Chertkov O."/>
            <person name="Del Rio T.G."/>
            <person name="Nolan M."/>
            <person name="Copeland A."/>
            <person name="Tice H."/>
            <person name="Cheng J.F."/>
            <person name="Lucas S."/>
            <person name="Han C."/>
            <person name="Goodwin L."/>
            <person name="Pitluck S."/>
            <person name="Ivanova N."/>
            <person name="Ovchinikova G."/>
            <person name="Pati A."/>
            <person name="Chen A."/>
            <person name="Palaniappan K."/>
            <person name="Mavromatis K."/>
            <person name="Liolios K."/>
            <person name="Brettin T."/>
            <person name="Fiebig A."/>
            <person name="Rohde M."/>
            <person name="Abt B."/>
            <person name="Goker M."/>
            <person name="Detter J.C."/>
            <person name="Woyke T."/>
            <person name="Bristow J."/>
            <person name="Eisen J.A."/>
            <person name="Markowitz V."/>
            <person name="Hugenholtz P."/>
            <person name="Kyrpides N.C."/>
            <person name="Klenk H.P."/>
            <person name="Lapidus A."/>
        </authorList>
    </citation>
    <scope>NUCLEOTIDE SEQUENCE [LARGE SCALE GENOMIC DNA]</scope>
    <source>
        <strain evidence="11">DSM 44963</strain>
    </source>
</reference>
<dbReference type="GO" id="GO:0046872">
    <property type="term" value="F:metal ion binding"/>
    <property type="evidence" value="ECO:0007669"/>
    <property type="project" value="UniProtKB-KW"/>
</dbReference>
<evidence type="ECO:0000313" key="10">
    <source>
        <dbReference type="EMBL" id="EFH86377.1"/>
    </source>
</evidence>
<dbReference type="SUPFAM" id="SSF54631">
    <property type="entry name" value="CBS-domain pair"/>
    <property type="match status" value="1"/>
</dbReference>
<evidence type="ECO:0000313" key="11">
    <source>
        <dbReference type="Proteomes" id="UP000004508"/>
    </source>
</evidence>
<dbReference type="SMART" id="SM01131">
    <property type="entry name" value="DHHA2"/>
    <property type="match status" value="1"/>
</dbReference>
<dbReference type="OrthoDB" id="9766150at2"/>
<dbReference type="SMART" id="SM00116">
    <property type="entry name" value="CBS"/>
    <property type="match status" value="2"/>
</dbReference>
<dbReference type="Pfam" id="PF02833">
    <property type="entry name" value="DHHA2"/>
    <property type="match status" value="1"/>
</dbReference>
<dbReference type="GO" id="GO:0005737">
    <property type="term" value="C:cytoplasm"/>
    <property type="evidence" value="ECO:0007669"/>
    <property type="project" value="InterPro"/>
</dbReference>
<dbReference type="RefSeq" id="WP_007910647.1">
    <property type="nucleotide sequence ID" value="NZ_ADVG01000002.1"/>
</dbReference>
<comment type="cofactor">
    <cofactor evidence="1">
        <name>Mn(2+)</name>
        <dbReference type="ChEBI" id="CHEBI:29035"/>
    </cofactor>
</comment>
<evidence type="ECO:0000256" key="4">
    <source>
        <dbReference type="ARBA" id="ARBA00022801"/>
    </source>
</evidence>
<keyword evidence="4 10" id="KW-0378">Hydrolase</keyword>
<dbReference type="Pfam" id="PF07085">
    <property type="entry name" value="DRTGG"/>
    <property type="match status" value="1"/>
</dbReference>
<keyword evidence="3" id="KW-0479">Metal-binding</keyword>